<dbReference type="Proteomes" id="UP001501521">
    <property type="component" value="Unassembled WGS sequence"/>
</dbReference>
<gene>
    <name evidence="3" type="ORF">GCM10025789_19500</name>
</gene>
<dbReference type="Gene3D" id="3.40.33.10">
    <property type="entry name" value="CAP"/>
    <property type="match status" value="1"/>
</dbReference>
<dbReference type="SUPFAM" id="SSF55797">
    <property type="entry name" value="PR-1-like"/>
    <property type="match status" value="1"/>
</dbReference>
<dbReference type="CDD" id="cd05379">
    <property type="entry name" value="CAP_bacterial"/>
    <property type="match status" value="1"/>
</dbReference>
<reference evidence="4" key="1">
    <citation type="journal article" date="2019" name="Int. J. Syst. Evol. Microbiol.">
        <title>The Global Catalogue of Microorganisms (GCM) 10K type strain sequencing project: providing services to taxonomists for standard genome sequencing and annotation.</title>
        <authorList>
            <consortium name="The Broad Institute Genomics Platform"/>
            <consortium name="The Broad Institute Genome Sequencing Center for Infectious Disease"/>
            <person name="Wu L."/>
            <person name="Ma J."/>
        </authorList>
    </citation>
    <scope>NUCLEOTIDE SEQUENCE [LARGE SCALE GENOMIC DNA]</scope>
    <source>
        <strain evidence="4">JCM 19125</strain>
    </source>
</reference>
<dbReference type="PANTHER" id="PTHR31157">
    <property type="entry name" value="SCP DOMAIN-CONTAINING PROTEIN"/>
    <property type="match status" value="1"/>
</dbReference>
<proteinExistence type="predicted"/>
<dbReference type="Pfam" id="PF00188">
    <property type="entry name" value="CAP"/>
    <property type="match status" value="1"/>
</dbReference>
<dbReference type="InterPro" id="IPR014044">
    <property type="entry name" value="CAP_dom"/>
</dbReference>
<evidence type="ECO:0000256" key="1">
    <source>
        <dbReference type="SAM" id="SignalP"/>
    </source>
</evidence>
<dbReference type="PANTHER" id="PTHR31157:SF1">
    <property type="entry name" value="SCP DOMAIN-CONTAINING PROTEIN"/>
    <property type="match status" value="1"/>
</dbReference>
<protein>
    <recommendedName>
        <fullName evidence="2">SCP domain-containing protein</fullName>
    </recommendedName>
</protein>
<feature type="signal peptide" evidence="1">
    <location>
        <begin position="1"/>
        <end position="25"/>
    </location>
</feature>
<feature type="chain" id="PRO_5045475095" description="SCP domain-containing protein" evidence="1">
    <location>
        <begin position="26"/>
        <end position="319"/>
    </location>
</feature>
<keyword evidence="1" id="KW-0732">Signal</keyword>
<name>A0ABP9FHU1_9ACTN</name>
<accession>A0ABP9FHU1</accession>
<feature type="domain" description="SCP" evidence="2">
    <location>
        <begin position="41"/>
        <end position="145"/>
    </location>
</feature>
<organism evidence="3 4">
    <name type="scientific">Tessaracoccus lubricantis</name>
    <dbReference type="NCBI Taxonomy" id="545543"/>
    <lineage>
        <taxon>Bacteria</taxon>
        <taxon>Bacillati</taxon>
        <taxon>Actinomycetota</taxon>
        <taxon>Actinomycetes</taxon>
        <taxon>Propionibacteriales</taxon>
        <taxon>Propionibacteriaceae</taxon>
        <taxon>Tessaracoccus</taxon>
    </lineage>
</organism>
<evidence type="ECO:0000259" key="2">
    <source>
        <dbReference type="Pfam" id="PF00188"/>
    </source>
</evidence>
<dbReference type="EMBL" id="BAABLV010000031">
    <property type="protein sequence ID" value="GAA4900973.1"/>
    <property type="molecule type" value="Genomic_DNA"/>
</dbReference>
<dbReference type="InterPro" id="IPR035940">
    <property type="entry name" value="CAP_sf"/>
</dbReference>
<evidence type="ECO:0000313" key="4">
    <source>
        <dbReference type="Proteomes" id="UP001501521"/>
    </source>
</evidence>
<comment type="caution">
    <text evidence="3">The sequence shown here is derived from an EMBL/GenBank/DDBJ whole genome shotgun (WGS) entry which is preliminary data.</text>
</comment>
<keyword evidence="4" id="KW-1185">Reference proteome</keyword>
<evidence type="ECO:0000313" key="3">
    <source>
        <dbReference type="EMBL" id="GAA4900973.1"/>
    </source>
</evidence>
<dbReference type="RefSeq" id="WP_345582310.1">
    <property type="nucleotide sequence ID" value="NZ_BAABLV010000031.1"/>
</dbReference>
<sequence length="319" mass="35215">MKRLFALMFIAAVTLAGLVAQPAAADEASQKANVVDIAAMVDAHNAIRASKDLKPLKFVPKVAATIAQEWAISMQKAGKISHNDDFRWNGALAWGENVGWNVGYANPVQTMMDDWMASESHRANILEASYTHIAVGLVRVESEIYAAVNFYREPLVDAGTAYESGAQWQTAVQQNIQAVNPAKADDVYSKDGTYAYNNRLWKVACEPYSRTERCRTDIWATVISYKSGNYQRSTGWAFNNLTYQPSARSLWVGNPLATKGDHVINGRKWRTECDTAATGRNGCRSYIQTPVISATPKAGGGYTFTAKTDYVFNNIVRFS</sequence>